<sequence length="48" mass="5671">MDALESHLIFIMKRKIQNVETTLICKELFYLFEKHIEIVVLTLGDNGY</sequence>
<evidence type="ECO:0008006" key="3">
    <source>
        <dbReference type="Google" id="ProtNLM"/>
    </source>
</evidence>
<gene>
    <name evidence="1" type="ORF">TCT1_20190</name>
</gene>
<keyword evidence="2" id="KW-1185">Reference proteome</keyword>
<proteinExistence type="predicted"/>
<reference evidence="1 2" key="1">
    <citation type="submission" date="2023-10" db="EMBL/GenBank/DDBJ databases">
        <title>Xenorhabdus taiwanensis sp. nov., a symbiotic bacterium associated with the entomopathogenic nematode Steinernema taiwanensis.</title>
        <authorList>
            <person name="Tseng C.T."/>
            <person name="Shu H.Y."/>
            <person name="Chen M.H."/>
            <person name="Fang Y.J."/>
            <person name="Wu T.L."/>
            <person name="Lin Y.C."/>
            <person name="Huang C.J."/>
        </authorList>
    </citation>
    <scope>NUCLEOTIDE SEQUENCE [LARGE SCALE GENOMIC DNA]</scope>
    <source>
        <strain evidence="1 2">TCT-1</strain>
    </source>
</reference>
<dbReference type="EMBL" id="AP028978">
    <property type="protein sequence ID" value="BET97098.1"/>
    <property type="molecule type" value="Genomic_DNA"/>
</dbReference>
<organism evidence="1 2">
    <name type="scientific">Xenorhabdus taiwanensis</name>
    <dbReference type="NCBI Taxonomy" id="3085177"/>
    <lineage>
        <taxon>Bacteria</taxon>
        <taxon>Pseudomonadati</taxon>
        <taxon>Pseudomonadota</taxon>
        <taxon>Gammaproteobacteria</taxon>
        <taxon>Enterobacterales</taxon>
        <taxon>Morganellaceae</taxon>
        <taxon>Xenorhabdus</taxon>
    </lineage>
</organism>
<evidence type="ECO:0000313" key="2">
    <source>
        <dbReference type="Proteomes" id="UP001529514"/>
    </source>
</evidence>
<protein>
    <recommendedName>
        <fullName evidence="3">Transposase</fullName>
    </recommendedName>
</protein>
<evidence type="ECO:0000313" key="1">
    <source>
        <dbReference type="EMBL" id="BET97098.1"/>
    </source>
</evidence>
<accession>A0ABN7C434</accession>
<name>A0ABN7C434_9GAMM</name>
<dbReference type="Proteomes" id="UP001529514">
    <property type="component" value="Chromosome"/>
</dbReference>